<proteinExistence type="predicted"/>
<accession>A0A370MWQ6</accession>
<sequence>MLNEHLGWAEIRHPFHPLRGQRFPVLKTRRVAGADTLLLGHVERGSFSIARDWTDWGAPIVEDDREVPACRFDLGMLLELIALIDQLAASSSKKSSKGSKGA</sequence>
<dbReference type="Pfam" id="PF17342">
    <property type="entry name" value="DUF5372"/>
    <property type="match status" value="1"/>
</dbReference>
<dbReference type="Proteomes" id="UP000255165">
    <property type="component" value="Unassembled WGS sequence"/>
</dbReference>
<dbReference type="RefSeq" id="WP_035862384.1">
    <property type="nucleotide sequence ID" value="NZ_QKWJ01000173.1"/>
</dbReference>
<gene>
    <name evidence="1" type="ORF">DN412_41960</name>
</gene>
<evidence type="ECO:0000313" key="1">
    <source>
        <dbReference type="EMBL" id="RDJ97795.1"/>
    </source>
</evidence>
<keyword evidence="2" id="KW-1185">Reference proteome</keyword>
<comment type="caution">
    <text evidence="1">The sequence shown here is derived from an EMBL/GenBank/DDBJ whole genome shotgun (WGS) entry which is preliminary data.</text>
</comment>
<dbReference type="EMBL" id="QKWJ01000173">
    <property type="protein sequence ID" value="RDJ97795.1"/>
    <property type="molecule type" value="Genomic_DNA"/>
</dbReference>
<dbReference type="AlphaFoldDB" id="A0A370MWQ6"/>
<dbReference type="InterPro" id="IPR035315">
    <property type="entry name" value="DUF5372"/>
</dbReference>
<name>A0A370MWQ6_9BURK</name>
<reference evidence="2" key="1">
    <citation type="submission" date="2018-06" db="EMBL/GenBank/DDBJ databases">
        <authorList>
            <person name="Feng T."/>
            <person name="Jeon C.O."/>
        </authorList>
    </citation>
    <scope>NUCLEOTIDE SEQUENCE [LARGE SCALE GENOMIC DNA]</scope>
    <source>
        <strain evidence="2">S23</strain>
    </source>
</reference>
<protein>
    <submittedName>
        <fullName evidence="1">Uncharacterized protein</fullName>
    </submittedName>
</protein>
<organism evidence="1 2">
    <name type="scientific">Cupriavidus lacunae</name>
    <dbReference type="NCBI Taxonomy" id="2666307"/>
    <lineage>
        <taxon>Bacteria</taxon>
        <taxon>Pseudomonadati</taxon>
        <taxon>Pseudomonadota</taxon>
        <taxon>Betaproteobacteria</taxon>
        <taxon>Burkholderiales</taxon>
        <taxon>Burkholderiaceae</taxon>
        <taxon>Cupriavidus</taxon>
    </lineage>
</organism>
<evidence type="ECO:0000313" key="2">
    <source>
        <dbReference type="Proteomes" id="UP000255165"/>
    </source>
</evidence>